<feature type="transmembrane region" description="Helical" evidence="1">
    <location>
        <begin position="226"/>
        <end position="243"/>
    </location>
</feature>
<accession>A0A2M8QFQ5</accession>
<feature type="transmembrane region" description="Helical" evidence="1">
    <location>
        <begin position="144"/>
        <end position="165"/>
    </location>
</feature>
<feature type="transmembrane region" description="Helical" evidence="1">
    <location>
        <begin position="255"/>
        <end position="274"/>
    </location>
</feature>
<keyword evidence="1" id="KW-0472">Membrane</keyword>
<dbReference type="InterPro" id="IPR043715">
    <property type="entry name" value="DUF5656"/>
</dbReference>
<feature type="transmembrane region" description="Helical" evidence="1">
    <location>
        <begin position="12"/>
        <end position="30"/>
    </location>
</feature>
<gene>
    <name evidence="2" type="ORF">CUN48_02470</name>
</gene>
<sequence length="277" mass="29872">MTQSLHTSVANRILVLVALLALTPVLLLVVELPSRNASLTFLGSPLSINLNADSLLILFLPVLTIAGVDWALRDHPDVQAGEVPFLFPFWMAPGLTAFALALLLTRLTSWPVWIGALLGGVVVLGVLIVAEYYTITPNTPTYPIARLAVTGLSYLIAFSLFTLIYSTRERSVITATSASLVALALALDLLAPHIIGLRQATLFAVIVSWLVGQATWALNYWNVSNWSAGVVLLTVFYVSAGVAQQHFQGRLSRSVLIEFAVVTCIALIVAWQLAGVR</sequence>
<comment type="caution">
    <text evidence="2">The sequence shown here is derived from an EMBL/GenBank/DDBJ whole genome shotgun (WGS) entry which is preliminary data.</text>
</comment>
<dbReference type="AlphaFoldDB" id="A0A2M8QFQ5"/>
<keyword evidence="1" id="KW-1133">Transmembrane helix</keyword>
<keyword evidence="1" id="KW-0812">Transmembrane</keyword>
<feature type="transmembrane region" description="Helical" evidence="1">
    <location>
        <begin position="84"/>
        <end position="104"/>
    </location>
</feature>
<name>A0A2M8QFQ5_9CHLR</name>
<evidence type="ECO:0000313" key="3">
    <source>
        <dbReference type="Proteomes" id="UP000230790"/>
    </source>
</evidence>
<dbReference type="EMBL" id="PGTN01000009">
    <property type="protein sequence ID" value="PJF48650.1"/>
    <property type="molecule type" value="Genomic_DNA"/>
</dbReference>
<feature type="transmembrane region" description="Helical" evidence="1">
    <location>
        <begin position="171"/>
        <end position="190"/>
    </location>
</feature>
<reference evidence="2 3" key="1">
    <citation type="submission" date="2017-11" db="EMBL/GenBank/DDBJ databases">
        <title>Evolution of Phototrophy in the Chloroflexi Phylum Driven by Horizontal Gene Transfer.</title>
        <authorList>
            <person name="Ward L.M."/>
            <person name="Hemp J."/>
            <person name="Shih P.M."/>
            <person name="Mcglynn S.E."/>
            <person name="Fischer W."/>
        </authorList>
    </citation>
    <scope>NUCLEOTIDE SEQUENCE [LARGE SCALE GENOMIC DNA]</scope>
    <source>
        <strain evidence="2">JP3_7</strain>
    </source>
</reference>
<organism evidence="2 3">
    <name type="scientific">Candidatus Thermofonsia Clade 3 bacterium</name>
    <dbReference type="NCBI Taxonomy" id="2364212"/>
    <lineage>
        <taxon>Bacteria</taxon>
        <taxon>Bacillati</taxon>
        <taxon>Chloroflexota</taxon>
        <taxon>Candidatus Thermofontia</taxon>
        <taxon>Candidatus Thermofonsia Clade 3</taxon>
    </lineage>
</organism>
<proteinExistence type="predicted"/>
<evidence type="ECO:0000313" key="2">
    <source>
        <dbReference type="EMBL" id="PJF48650.1"/>
    </source>
</evidence>
<dbReference type="Pfam" id="PF18900">
    <property type="entry name" value="DUF5656"/>
    <property type="match status" value="1"/>
</dbReference>
<feature type="transmembrane region" description="Helical" evidence="1">
    <location>
        <begin position="110"/>
        <end position="132"/>
    </location>
</feature>
<protein>
    <submittedName>
        <fullName evidence="2">Uncharacterized protein</fullName>
    </submittedName>
</protein>
<evidence type="ECO:0000256" key="1">
    <source>
        <dbReference type="SAM" id="Phobius"/>
    </source>
</evidence>
<dbReference type="Proteomes" id="UP000230790">
    <property type="component" value="Unassembled WGS sequence"/>
</dbReference>